<dbReference type="GO" id="GO:0008966">
    <property type="term" value="F:phosphoglucosamine mutase activity"/>
    <property type="evidence" value="ECO:0007669"/>
    <property type="project" value="TreeGrafter"/>
</dbReference>
<keyword evidence="6" id="KW-0413">Isomerase</keyword>
<dbReference type="Pfam" id="PF02879">
    <property type="entry name" value="PGM_PMM_II"/>
    <property type="match status" value="1"/>
</dbReference>
<feature type="domain" description="Alpha-D-phosphohexomutase alpha/beta/alpha" evidence="11">
    <location>
        <begin position="259"/>
        <end position="366"/>
    </location>
</feature>
<dbReference type="InterPro" id="IPR005845">
    <property type="entry name" value="A-D-PHexomutase_a/b/a-II"/>
</dbReference>
<evidence type="ECO:0000256" key="5">
    <source>
        <dbReference type="ARBA" id="ARBA00022842"/>
    </source>
</evidence>
<dbReference type="Gene3D" id="3.40.120.10">
    <property type="entry name" value="Alpha-D-Glucose-1,6-Bisphosphate, subunit A, domain 3"/>
    <property type="match status" value="3"/>
</dbReference>
<evidence type="ECO:0000313" key="12">
    <source>
        <dbReference type="EMBL" id="GHB94027.1"/>
    </source>
</evidence>
<dbReference type="EMBL" id="BMXG01000003">
    <property type="protein sequence ID" value="GHB94027.1"/>
    <property type="molecule type" value="Genomic_DNA"/>
</dbReference>
<dbReference type="Pfam" id="PF02880">
    <property type="entry name" value="PGM_PMM_III"/>
    <property type="match status" value="1"/>
</dbReference>
<dbReference type="GO" id="GO:0004615">
    <property type="term" value="F:phosphomannomutase activity"/>
    <property type="evidence" value="ECO:0007669"/>
    <property type="project" value="TreeGrafter"/>
</dbReference>
<dbReference type="GO" id="GO:0009252">
    <property type="term" value="P:peptidoglycan biosynthetic process"/>
    <property type="evidence" value="ECO:0007669"/>
    <property type="project" value="TreeGrafter"/>
</dbReference>
<dbReference type="GO" id="GO:0005975">
    <property type="term" value="P:carbohydrate metabolic process"/>
    <property type="evidence" value="ECO:0007669"/>
    <property type="project" value="InterPro"/>
</dbReference>
<dbReference type="GO" id="GO:0000287">
    <property type="term" value="F:magnesium ion binding"/>
    <property type="evidence" value="ECO:0007669"/>
    <property type="project" value="InterPro"/>
</dbReference>
<dbReference type="PANTHER" id="PTHR42946:SF1">
    <property type="entry name" value="PHOSPHOGLUCOMUTASE (ALPHA-D-GLUCOSE-1,6-BISPHOSPHATE-DEPENDENT)"/>
    <property type="match status" value="1"/>
</dbReference>
<reference evidence="12" key="1">
    <citation type="journal article" date="2014" name="Int. J. Syst. Evol. Microbiol.">
        <title>Complete genome sequence of Corynebacterium casei LMG S-19264T (=DSM 44701T), isolated from a smear-ripened cheese.</title>
        <authorList>
            <consortium name="US DOE Joint Genome Institute (JGI-PGF)"/>
            <person name="Walter F."/>
            <person name="Albersmeier A."/>
            <person name="Kalinowski J."/>
            <person name="Ruckert C."/>
        </authorList>
    </citation>
    <scope>NUCLEOTIDE SEQUENCE</scope>
    <source>
        <strain evidence="12">KCTC 12870</strain>
    </source>
</reference>
<dbReference type="FunFam" id="3.40.120.10:FF:000003">
    <property type="entry name" value="Phosphoglucosamine mutase"/>
    <property type="match status" value="1"/>
</dbReference>
<evidence type="ECO:0000259" key="8">
    <source>
        <dbReference type="Pfam" id="PF00408"/>
    </source>
</evidence>
<dbReference type="SUPFAM" id="SSF53738">
    <property type="entry name" value="Phosphoglucomutase, first 3 domains"/>
    <property type="match status" value="3"/>
</dbReference>
<comment type="caution">
    <text evidence="12">The sequence shown here is derived from an EMBL/GenBank/DDBJ whole genome shotgun (WGS) entry which is preliminary data.</text>
</comment>
<name>A0A8J3DFW5_9BACT</name>
<dbReference type="InterPro" id="IPR005844">
    <property type="entry name" value="A-D-PHexomutase_a/b/a-I"/>
</dbReference>
<keyword evidence="13" id="KW-1185">Reference proteome</keyword>
<dbReference type="InterPro" id="IPR050060">
    <property type="entry name" value="Phosphoglucosamine_mutase"/>
</dbReference>
<feature type="domain" description="Alpha-D-phosphohexomutase alpha/beta/alpha" evidence="10">
    <location>
        <begin position="159"/>
        <end position="254"/>
    </location>
</feature>
<dbReference type="PANTHER" id="PTHR42946">
    <property type="entry name" value="PHOSPHOHEXOSE MUTASE"/>
    <property type="match status" value="1"/>
</dbReference>
<comment type="similarity">
    <text evidence="2 7">Belongs to the phosphohexose mutase family.</text>
</comment>
<keyword evidence="5 7" id="KW-0460">Magnesium</keyword>
<dbReference type="FunFam" id="3.40.120.10:FF:000001">
    <property type="entry name" value="Phosphoglucosamine mutase"/>
    <property type="match status" value="1"/>
</dbReference>
<keyword evidence="4 7" id="KW-0479">Metal-binding</keyword>
<dbReference type="Pfam" id="PF02878">
    <property type="entry name" value="PGM_PMM_I"/>
    <property type="match status" value="1"/>
</dbReference>
<evidence type="ECO:0000256" key="3">
    <source>
        <dbReference type="ARBA" id="ARBA00022553"/>
    </source>
</evidence>
<feature type="domain" description="Alpha-D-phosphohexomutase alpha/beta/alpha" evidence="9">
    <location>
        <begin position="4"/>
        <end position="137"/>
    </location>
</feature>
<accession>A0A8J3DFW5</accession>
<evidence type="ECO:0000256" key="4">
    <source>
        <dbReference type="ARBA" id="ARBA00022723"/>
    </source>
</evidence>
<evidence type="ECO:0000256" key="1">
    <source>
        <dbReference type="ARBA" id="ARBA00001946"/>
    </source>
</evidence>
<proteinExistence type="inferred from homology"/>
<gene>
    <name evidence="12" type="primary">glmM</name>
    <name evidence="12" type="ORF">GCM10007047_07080</name>
</gene>
<dbReference type="GO" id="GO:0006048">
    <property type="term" value="P:UDP-N-acetylglucosamine biosynthetic process"/>
    <property type="evidence" value="ECO:0007669"/>
    <property type="project" value="TreeGrafter"/>
</dbReference>
<keyword evidence="3" id="KW-0597">Phosphoprotein</keyword>
<dbReference type="PRINTS" id="PR00509">
    <property type="entry name" value="PGMPMM"/>
</dbReference>
<dbReference type="InterPro" id="IPR016066">
    <property type="entry name" value="A-D-PHexomutase_CS"/>
</dbReference>
<dbReference type="RefSeq" id="WP_189511913.1">
    <property type="nucleotide sequence ID" value="NZ_BMXG01000003.1"/>
</dbReference>
<dbReference type="InterPro" id="IPR005841">
    <property type="entry name" value="Alpha-D-phosphohexomutase_SF"/>
</dbReference>
<dbReference type="InterPro" id="IPR016055">
    <property type="entry name" value="A-D-PHexomutase_a/b/a-I/II/III"/>
</dbReference>
<dbReference type="Proteomes" id="UP000642829">
    <property type="component" value="Unassembled WGS sequence"/>
</dbReference>
<dbReference type="PROSITE" id="PS00710">
    <property type="entry name" value="PGM_PMM"/>
    <property type="match status" value="1"/>
</dbReference>
<evidence type="ECO:0000256" key="6">
    <source>
        <dbReference type="ARBA" id="ARBA00023235"/>
    </source>
</evidence>
<organism evidence="12 13">
    <name type="scientific">Cerasicoccus arenae</name>
    <dbReference type="NCBI Taxonomy" id="424488"/>
    <lineage>
        <taxon>Bacteria</taxon>
        <taxon>Pseudomonadati</taxon>
        <taxon>Verrucomicrobiota</taxon>
        <taxon>Opitutia</taxon>
        <taxon>Puniceicoccales</taxon>
        <taxon>Cerasicoccaceae</taxon>
        <taxon>Cerasicoccus</taxon>
    </lineage>
</organism>
<feature type="domain" description="Alpha-D-phosphohexomutase C-terminal" evidence="8">
    <location>
        <begin position="376"/>
        <end position="438"/>
    </location>
</feature>
<dbReference type="SUPFAM" id="SSF55957">
    <property type="entry name" value="Phosphoglucomutase, C-terminal domain"/>
    <property type="match status" value="1"/>
</dbReference>
<dbReference type="GO" id="GO:0005829">
    <property type="term" value="C:cytosol"/>
    <property type="evidence" value="ECO:0007669"/>
    <property type="project" value="TreeGrafter"/>
</dbReference>
<evidence type="ECO:0000259" key="11">
    <source>
        <dbReference type="Pfam" id="PF02880"/>
    </source>
</evidence>
<sequence>MKLKYFGTDGIRGKVGGDVLTHEFVRRAAYGISAFMRKHNQAKPITVVIGRDTRASGVELEALLCEALCQDHIHVIRLGVLPTPGVSMSLRDLHADLGVAITASHNPASDNGLKFFDNRGLKFSEQAEAEIERFIDAAVIKTPDVNNDCGHDYDGSAFYINVLRSLMHQDCLKGWKVVVDTANGATTTTTPAVFRHFGAEIIQLGAEPDGQNINEGVGSECPDKLAAAVKKHGARLGVAHDGDGDRLVICDELGRIVHGDQLLGVLGLYGIKTGRLRKKTVIATVHSNMGLDRAIAQAGGKVERVDVGDRNVLHRMLEGDFNFGGESSGHIIFRDYSVAGDGLLAAIQLLSMLLETKLPLSEHVKAVELFPQLTRNLKVAEKRPLADCPSLSKAIAELDEGLAGRGRILVRYSGTEPKLRLLAEAETDAIAAETIEKLEAAARVDLDVLN</sequence>
<dbReference type="Gene3D" id="3.30.310.50">
    <property type="entry name" value="Alpha-D-phosphohexomutase, C-terminal domain"/>
    <property type="match status" value="1"/>
</dbReference>
<comment type="cofactor">
    <cofactor evidence="1">
        <name>Mg(2+)</name>
        <dbReference type="ChEBI" id="CHEBI:18420"/>
    </cofactor>
</comment>
<protein>
    <submittedName>
        <fullName evidence="12">Phosphoglucosamine mutase</fullName>
    </submittedName>
</protein>
<dbReference type="InterPro" id="IPR036900">
    <property type="entry name" value="A-D-PHexomutase_C_sf"/>
</dbReference>
<evidence type="ECO:0000256" key="7">
    <source>
        <dbReference type="RuleBase" id="RU004326"/>
    </source>
</evidence>
<dbReference type="AlphaFoldDB" id="A0A8J3DFW5"/>
<dbReference type="InterPro" id="IPR005846">
    <property type="entry name" value="A-D-PHexomutase_a/b/a-III"/>
</dbReference>
<dbReference type="Pfam" id="PF00408">
    <property type="entry name" value="PGM_PMM_IV"/>
    <property type="match status" value="1"/>
</dbReference>
<evidence type="ECO:0000313" key="13">
    <source>
        <dbReference type="Proteomes" id="UP000642829"/>
    </source>
</evidence>
<evidence type="ECO:0000259" key="10">
    <source>
        <dbReference type="Pfam" id="PF02879"/>
    </source>
</evidence>
<evidence type="ECO:0000259" key="9">
    <source>
        <dbReference type="Pfam" id="PF02878"/>
    </source>
</evidence>
<evidence type="ECO:0000256" key="2">
    <source>
        <dbReference type="ARBA" id="ARBA00010231"/>
    </source>
</evidence>
<dbReference type="InterPro" id="IPR005843">
    <property type="entry name" value="A-D-PHexomutase_C"/>
</dbReference>
<reference evidence="12" key="2">
    <citation type="submission" date="2020-09" db="EMBL/GenBank/DDBJ databases">
        <authorList>
            <person name="Sun Q."/>
            <person name="Kim S."/>
        </authorList>
    </citation>
    <scope>NUCLEOTIDE SEQUENCE</scope>
    <source>
        <strain evidence="12">KCTC 12870</strain>
    </source>
</reference>